<feature type="domain" description="DUF2157" evidence="2">
    <location>
        <begin position="8"/>
        <end position="150"/>
    </location>
</feature>
<feature type="transmembrane region" description="Helical" evidence="1">
    <location>
        <begin position="73"/>
        <end position="92"/>
    </location>
</feature>
<evidence type="ECO:0000313" key="3">
    <source>
        <dbReference type="EMBL" id="KKR94188.1"/>
    </source>
</evidence>
<feature type="transmembrane region" description="Helical" evidence="1">
    <location>
        <begin position="284"/>
        <end position="304"/>
    </location>
</feature>
<evidence type="ECO:0000259" key="2">
    <source>
        <dbReference type="Pfam" id="PF09925"/>
    </source>
</evidence>
<feature type="transmembrane region" description="Helical" evidence="1">
    <location>
        <begin position="217"/>
        <end position="235"/>
    </location>
</feature>
<feature type="transmembrane region" description="Helical" evidence="1">
    <location>
        <begin position="181"/>
        <end position="205"/>
    </location>
</feature>
<dbReference type="Pfam" id="PF09925">
    <property type="entry name" value="DUF2157"/>
    <property type="match status" value="1"/>
</dbReference>
<feature type="transmembrane region" description="Helical" evidence="1">
    <location>
        <begin position="104"/>
        <end position="123"/>
    </location>
</feature>
<evidence type="ECO:0000256" key="1">
    <source>
        <dbReference type="SAM" id="Phobius"/>
    </source>
</evidence>
<dbReference type="InterPro" id="IPR018677">
    <property type="entry name" value="DUF2157"/>
</dbReference>
<evidence type="ECO:0000313" key="4">
    <source>
        <dbReference type="Proteomes" id="UP000034961"/>
    </source>
</evidence>
<protein>
    <recommendedName>
        <fullName evidence="2">DUF2157 domain-containing protein</fullName>
    </recommendedName>
</protein>
<keyword evidence="1" id="KW-0472">Membrane</keyword>
<name>A0A0G0UZZ1_9BACT</name>
<dbReference type="EMBL" id="LCAN01000011">
    <property type="protein sequence ID" value="KKR94188.1"/>
    <property type="molecule type" value="Genomic_DNA"/>
</dbReference>
<dbReference type="Proteomes" id="UP000034961">
    <property type="component" value="Unassembled WGS sequence"/>
</dbReference>
<feature type="transmembrane region" description="Helical" evidence="1">
    <location>
        <begin position="338"/>
        <end position="355"/>
    </location>
</feature>
<feature type="transmembrane region" description="Helical" evidence="1">
    <location>
        <begin position="255"/>
        <end position="275"/>
    </location>
</feature>
<reference evidence="3 4" key="1">
    <citation type="journal article" date="2015" name="Nature">
        <title>rRNA introns, odd ribosomes, and small enigmatic genomes across a large radiation of phyla.</title>
        <authorList>
            <person name="Brown C.T."/>
            <person name="Hug L.A."/>
            <person name="Thomas B.C."/>
            <person name="Sharon I."/>
            <person name="Castelle C.J."/>
            <person name="Singh A."/>
            <person name="Wilkins M.J."/>
            <person name="Williams K.H."/>
            <person name="Banfield J.F."/>
        </authorList>
    </citation>
    <scope>NUCLEOTIDE SEQUENCE [LARGE SCALE GENOMIC DNA]</scope>
</reference>
<feature type="transmembrane region" description="Helical" evidence="1">
    <location>
        <begin position="151"/>
        <end position="169"/>
    </location>
</feature>
<keyword evidence="1" id="KW-1133">Transmembrane helix</keyword>
<gene>
    <name evidence="3" type="ORF">UU41_C0011G0015</name>
</gene>
<comment type="caution">
    <text evidence="3">The sequence shown here is derived from an EMBL/GenBank/DDBJ whole genome shotgun (WGS) entry which is preliminary data.</text>
</comment>
<feature type="transmembrane region" description="Helical" evidence="1">
    <location>
        <begin position="38"/>
        <end position="61"/>
    </location>
</feature>
<organism evidence="3 4">
    <name type="scientific">Candidatus Roizmanbacteria bacterium GW2011_GWA1_41_13</name>
    <dbReference type="NCBI Taxonomy" id="1618474"/>
    <lineage>
        <taxon>Bacteria</taxon>
        <taxon>Candidatus Roizmaniibacteriota</taxon>
    </lineage>
</organism>
<dbReference type="AlphaFoldDB" id="A0A0G0UZZ1"/>
<sequence length="399" mass="45097">MITSFLIDQWVSRHVITEEQARIMRIDISESKKERSSINIIVALSTMGAIVLGLGVIMFVASNWQHIGAFSKVLFLMVGTVGISTLGYLFTYEYKNYINVGKSLVFLGSLLYCATIFLVAQIYHINAHNHWLILLCLIGIAPLVYITYEKVFTVLLSIGFYIWLGFVALRSFDFGEVDEVVIGIPVLLLTASIGLFYLGGFHYLIGRFSSIARIYRLFAIAIGGLVLLILTFEGITGDVEYFDLSRETIRAFGQLTVSTLIIAGMSGIAGFVYFFRNPSKSQTVMWETAIPVAILVISSMYLLFPRTTDVFTYLFNILYIGLTLVVLLVGYKREDMRLVNNGVFFTSIYIVVRYFDLFWDLFDRSIFFMLGGILLVGGGFILESQRRKLKKQFTSSDHE</sequence>
<feature type="transmembrane region" description="Helical" evidence="1">
    <location>
        <begin position="310"/>
        <end position="331"/>
    </location>
</feature>
<accession>A0A0G0UZZ1</accession>
<proteinExistence type="predicted"/>
<feature type="transmembrane region" description="Helical" evidence="1">
    <location>
        <begin position="361"/>
        <end position="382"/>
    </location>
</feature>
<keyword evidence="1" id="KW-0812">Transmembrane</keyword>
<feature type="transmembrane region" description="Helical" evidence="1">
    <location>
        <begin position="129"/>
        <end position="146"/>
    </location>
</feature>